<reference evidence="1 2" key="1">
    <citation type="journal article" date="2018" name="Sci. Rep.">
        <title>Genomic signatures of local adaptation to the degree of environmental predictability in rotifers.</title>
        <authorList>
            <person name="Franch-Gras L."/>
            <person name="Hahn C."/>
            <person name="Garcia-Roger E.M."/>
            <person name="Carmona M.J."/>
            <person name="Serra M."/>
            <person name="Gomez A."/>
        </authorList>
    </citation>
    <scope>NUCLEOTIDE SEQUENCE [LARGE SCALE GENOMIC DNA]</scope>
    <source>
        <strain evidence="1">HYR1</strain>
    </source>
</reference>
<gene>
    <name evidence="1" type="ORF">BpHYR1_004136</name>
</gene>
<dbReference type="Proteomes" id="UP000276133">
    <property type="component" value="Unassembled WGS sequence"/>
</dbReference>
<comment type="caution">
    <text evidence="1">The sequence shown here is derived from an EMBL/GenBank/DDBJ whole genome shotgun (WGS) entry which is preliminary data.</text>
</comment>
<evidence type="ECO:0000313" key="2">
    <source>
        <dbReference type="Proteomes" id="UP000276133"/>
    </source>
</evidence>
<accession>A0A3M7QIA9</accession>
<name>A0A3M7QIA9_BRAPC</name>
<protein>
    <submittedName>
        <fullName evidence="1">Uncharacterized protein</fullName>
    </submittedName>
</protein>
<evidence type="ECO:0000313" key="1">
    <source>
        <dbReference type="EMBL" id="RNA10771.1"/>
    </source>
</evidence>
<dbReference type="AlphaFoldDB" id="A0A3M7QIA9"/>
<keyword evidence="2" id="KW-1185">Reference proteome</keyword>
<proteinExistence type="predicted"/>
<organism evidence="1 2">
    <name type="scientific">Brachionus plicatilis</name>
    <name type="common">Marine rotifer</name>
    <name type="synonym">Brachionus muelleri</name>
    <dbReference type="NCBI Taxonomy" id="10195"/>
    <lineage>
        <taxon>Eukaryota</taxon>
        <taxon>Metazoa</taxon>
        <taxon>Spiralia</taxon>
        <taxon>Gnathifera</taxon>
        <taxon>Rotifera</taxon>
        <taxon>Eurotatoria</taxon>
        <taxon>Monogononta</taxon>
        <taxon>Pseudotrocha</taxon>
        <taxon>Ploima</taxon>
        <taxon>Brachionidae</taxon>
        <taxon>Brachionus</taxon>
    </lineage>
</organism>
<sequence>MLNIKVAMLSVQIIELKMIIISQKAEASKKLSILATCKNNKLLQLQSILATNQQITLLLKPLDVFHNIKFKPSKKNSIAERLDRKQITSHKLFSFLNRIADGAIDKACCSDFCLFIKAEHANLTFLTSYLLIRIVSRFIFVYKKRERELCALVLGEELKLTAYYLFLSSSRITLDNIRINRILRNLLECILKIVPFYTKRHQTNFVLDLT</sequence>
<dbReference type="EMBL" id="REGN01006118">
    <property type="protein sequence ID" value="RNA10771.1"/>
    <property type="molecule type" value="Genomic_DNA"/>
</dbReference>